<evidence type="ECO:0000313" key="2">
    <source>
        <dbReference type="EMBL" id="MCP2346339.1"/>
    </source>
</evidence>
<sequence length="257" mass="26863">MRATHVTEQTASSGPVRATHMVEWTIDLHGRVPAAGLHAAFTASGIITAAAGDADDTAGQVVMAERSGDMVMRVTRGRIRGATLVSMPAFAAARIVLDGDEVTAACGDKPSGERMRDVVTYVATSPTPVGAAQVADALVITVASARDYLARAAQAGRIVRLARGLYVAASTLPEGAGEVAAAMSGGMEPGDPSLQSSWAGDEMSELEASAWSEMGPCRRCRRRGSASRRPRSCRPVRRGALPGRPHLRVGRPARRPP</sequence>
<proteinExistence type="predicted"/>
<evidence type="ECO:0000256" key="1">
    <source>
        <dbReference type="SAM" id="MobiDB-lite"/>
    </source>
</evidence>
<feature type="compositionally biased region" description="Basic residues" evidence="1">
    <location>
        <begin position="218"/>
        <end position="237"/>
    </location>
</feature>
<organism evidence="2 3">
    <name type="scientific">Nonomuraea roseoviolacea subsp. carminata</name>
    <dbReference type="NCBI Taxonomy" id="160689"/>
    <lineage>
        <taxon>Bacteria</taxon>
        <taxon>Bacillati</taxon>
        <taxon>Actinomycetota</taxon>
        <taxon>Actinomycetes</taxon>
        <taxon>Streptosporangiales</taxon>
        <taxon>Streptosporangiaceae</taxon>
        <taxon>Nonomuraea</taxon>
    </lineage>
</organism>
<accession>A0ABT1JZY3</accession>
<reference evidence="2 3" key="1">
    <citation type="submission" date="2022-06" db="EMBL/GenBank/DDBJ databases">
        <title>Sequencing the genomes of 1000 actinobacteria strains.</title>
        <authorList>
            <person name="Klenk H.-P."/>
        </authorList>
    </citation>
    <scope>NUCLEOTIDE SEQUENCE [LARGE SCALE GENOMIC DNA]</scope>
    <source>
        <strain evidence="2 3">DSM 44170</strain>
    </source>
</reference>
<feature type="region of interest" description="Disordered" evidence="1">
    <location>
        <begin position="218"/>
        <end position="257"/>
    </location>
</feature>
<dbReference type="Proteomes" id="UP001320766">
    <property type="component" value="Unassembled WGS sequence"/>
</dbReference>
<dbReference type="RefSeq" id="WP_253768564.1">
    <property type="nucleotide sequence ID" value="NZ_BAAAVE010000056.1"/>
</dbReference>
<comment type="caution">
    <text evidence="2">The sequence shown here is derived from an EMBL/GenBank/DDBJ whole genome shotgun (WGS) entry which is preliminary data.</text>
</comment>
<keyword evidence="3" id="KW-1185">Reference proteome</keyword>
<evidence type="ECO:0000313" key="3">
    <source>
        <dbReference type="Proteomes" id="UP001320766"/>
    </source>
</evidence>
<evidence type="ECO:0008006" key="4">
    <source>
        <dbReference type="Google" id="ProtNLM"/>
    </source>
</evidence>
<protein>
    <recommendedName>
        <fullName evidence="4">Type IV toxin-antitoxin system AbiEi family antitoxin domain-containing protein</fullName>
    </recommendedName>
</protein>
<dbReference type="EMBL" id="JAMZEC010000001">
    <property type="protein sequence ID" value="MCP2346339.1"/>
    <property type="molecule type" value="Genomic_DNA"/>
</dbReference>
<name>A0ABT1JZY3_9ACTN</name>
<gene>
    <name evidence="2" type="ORF">HD595_002461</name>
</gene>
<feature type="compositionally biased region" description="Basic residues" evidence="1">
    <location>
        <begin position="245"/>
        <end position="257"/>
    </location>
</feature>